<name>A0A3S2WSM3_9BURK</name>
<keyword evidence="2" id="KW-0560">Oxidoreductase</keyword>
<dbReference type="Proteomes" id="UP000288178">
    <property type="component" value="Unassembled WGS sequence"/>
</dbReference>
<dbReference type="Gene3D" id="2.60.120.620">
    <property type="entry name" value="q2cbj1_9rhob like domain"/>
    <property type="match status" value="1"/>
</dbReference>
<gene>
    <name evidence="2" type="ORF">ENE75_18780</name>
</gene>
<proteinExistence type="predicted"/>
<comment type="cofactor">
    <cofactor evidence="1">
        <name>Fe(2+)</name>
        <dbReference type="ChEBI" id="CHEBI:29033"/>
    </cofactor>
</comment>
<reference evidence="2 3" key="1">
    <citation type="submission" date="2019-01" db="EMBL/GenBank/DDBJ databases">
        <authorList>
            <person name="Chen W.-M."/>
        </authorList>
    </citation>
    <scope>NUCLEOTIDE SEQUENCE [LARGE SCALE GENOMIC DNA]</scope>
    <source>
        <strain evidence="2 3">ICH-3</strain>
    </source>
</reference>
<dbReference type="PANTHER" id="PTHR20883:SF48">
    <property type="entry name" value="ECTOINE DIOXYGENASE"/>
    <property type="match status" value="1"/>
</dbReference>
<dbReference type="AlphaFoldDB" id="A0A3S2WSM3"/>
<dbReference type="GO" id="GO:0016706">
    <property type="term" value="F:2-oxoglutarate-dependent dioxygenase activity"/>
    <property type="evidence" value="ECO:0007669"/>
    <property type="project" value="UniProtKB-ARBA"/>
</dbReference>
<dbReference type="RefSeq" id="WP_128199862.1">
    <property type="nucleotide sequence ID" value="NZ_SACT01000007.1"/>
</dbReference>
<comment type="caution">
    <text evidence="2">The sequence shown here is derived from an EMBL/GenBank/DDBJ whole genome shotgun (WGS) entry which is preliminary data.</text>
</comment>
<keyword evidence="2" id="KW-0223">Dioxygenase</keyword>
<dbReference type="GO" id="GO:0005506">
    <property type="term" value="F:iron ion binding"/>
    <property type="evidence" value="ECO:0007669"/>
    <property type="project" value="UniProtKB-ARBA"/>
</dbReference>
<keyword evidence="3" id="KW-1185">Reference proteome</keyword>
<accession>A0A3S2WSM3</accession>
<evidence type="ECO:0000256" key="1">
    <source>
        <dbReference type="ARBA" id="ARBA00001954"/>
    </source>
</evidence>
<organism evidence="2 3">
    <name type="scientific">Rubrivivax albus</name>
    <dbReference type="NCBI Taxonomy" id="2499835"/>
    <lineage>
        <taxon>Bacteria</taxon>
        <taxon>Pseudomonadati</taxon>
        <taxon>Pseudomonadota</taxon>
        <taxon>Betaproteobacteria</taxon>
        <taxon>Burkholderiales</taxon>
        <taxon>Sphaerotilaceae</taxon>
        <taxon>Rubrivivax</taxon>
    </lineage>
</organism>
<dbReference type="InterPro" id="IPR008775">
    <property type="entry name" value="Phytyl_CoA_dOase-like"/>
</dbReference>
<dbReference type="OrthoDB" id="9791262at2"/>
<evidence type="ECO:0000313" key="2">
    <source>
        <dbReference type="EMBL" id="RVT49690.1"/>
    </source>
</evidence>
<protein>
    <submittedName>
        <fullName evidence="2">Phytanoyl-CoA dioxygenase family protein</fullName>
    </submittedName>
</protein>
<dbReference type="PANTHER" id="PTHR20883">
    <property type="entry name" value="PHYTANOYL-COA DIOXYGENASE DOMAIN CONTAINING 1"/>
    <property type="match status" value="1"/>
</dbReference>
<dbReference type="EMBL" id="SACT01000007">
    <property type="protein sequence ID" value="RVT49690.1"/>
    <property type="molecule type" value="Genomic_DNA"/>
</dbReference>
<dbReference type="Pfam" id="PF05721">
    <property type="entry name" value="PhyH"/>
    <property type="match status" value="1"/>
</dbReference>
<dbReference type="SUPFAM" id="SSF51197">
    <property type="entry name" value="Clavaminate synthase-like"/>
    <property type="match status" value="1"/>
</dbReference>
<evidence type="ECO:0000313" key="3">
    <source>
        <dbReference type="Proteomes" id="UP000288178"/>
    </source>
</evidence>
<sequence length="282" mass="31248">MPRLHADEIAHYQREGWLIPRWQLPAARTEALRGALDELLRRNPGVRPEKLVSAHIDGDNGEGVRGVADFLDLARDPEIVEMVAGLIGGHVALWGCHVFCKPAGEGYETPWHQDGHYWPIRPLATCTVWVALEPSTRENGCLRVIPRSHRAQTLGAHLHEDRSDLTLNQRMADGAFDPTQAVDLELQPGQMSLHDVYMIHGADANRSNQRRTGVALRYFPTSSHFDRRLRPVNGQSGVPVNFAQRPLWLLRGDDLCGLNDYRAGHPAGRSGLPAVAEDGVSG</sequence>